<evidence type="ECO:0000313" key="3">
    <source>
        <dbReference type="EMBL" id="KAK6948016.1"/>
    </source>
</evidence>
<protein>
    <submittedName>
        <fullName evidence="3">Peptidase C19, ubiquitin carboxyl-terminal hydrolase</fullName>
    </submittedName>
</protein>
<dbReference type="PROSITE" id="PS00972">
    <property type="entry name" value="USP_1"/>
    <property type="match status" value="1"/>
</dbReference>
<dbReference type="PANTHER" id="PTHR21646">
    <property type="entry name" value="UBIQUITIN CARBOXYL-TERMINAL HYDROLASE"/>
    <property type="match status" value="1"/>
</dbReference>
<dbReference type="InterPro" id="IPR028889">
    <property type="entry name" value="USP"/>
</dbReference>
<evidence type="ECO:0000256" key="1">
    <source>
        <dbReference type="ARBA" id="ARBA00009085"/>
    </source>
</evidence>
<keyword evidence="4" id="KW-1185">Reference proteome</keyword>
<dbReference type="PROSITE" id="PS50235">
    <property type="entry name" value="USP_3"/>
    <property type="match status" value="1"/>
</dbReference>
<organism evidence="3 4">
    <name type="scientific">Dillenia turbinata</name>
    <dbReference type="NCBI Taxonomy" id="194707"/>
    <lineage>
        <taxon>Eukaryota</taxon>
        <taxon>Viridiplantae</taxon>
        <taxon>Streptophyta</taxon>
        <taxon>Embryophyta</taxon>
        <taxon>Tracheophyta</taxon>
        <taxon>Spermatophyta</taxon>
        <taxon>Magnoliopsida</taxon>
        <taxon>eudicotyledons</taxon>
        <taxon>Gunneridae</taxon>
        <taxon>Pentapetalae</taxon>
        <taxon>Dilleniales</taxon>
        <taxon>Dilleniaceae</taxon>
        <taxon>Dillenia</taxon>
    </lineage>
</organism>
<dbReference type="InterPro" id="IPR038765">
    <property type="entry name" value="Papain-like_cys_pep_sf"/>
</dbReference>
<dbReference type="GO" id="GO:0016579">
    <property type="term" value="P:protein deubiquitination"/>
    <property type="evidence" value="ECO:0007669"/>
    <property type="project" value="InterPro"/>
</dbReference>
<dbReference type="InterPro" id="IPR001394">
    <property type="entry name" value="Peptidase_C19_UCH"/>
</dbReference>
<keyword evidence="3" id="KW-0378">Hydrolase</keyword>
<dbReference type="InterPro" id="IPR018200">
    <property type="entry name" value="USP_CS"/>
</dbReference>
<comment type="caution">
    <text evidence="3">The sequence shown here is derived from an EMBL/GenBank/DDBJ whole genome shotgun (WGS) entry which is preliminary data.</text>
</comment>
<dbReference type="GO" id="GO:0004843">
    <property type="term" value="F:cysteine-type deubiquitinase activity"/>
    <property type="evidence" value="ECO:0007669"/>
    <property type="project" value="InterPro"/>
</dbReference>
<dbReference type="Pfam" id="PF00443">
    <property type="entry name" value="UCH"/>
    <property type="match status" value="1"/>
</dbReference>
<reference evidence="3 4" key="1">
    <citation type="submission" date="2023-12" db="EMBL/GenBank/DDBJ databases">
        <title>A high-quality genome assembly for Dillenia turbinata (Dilleniales).</title>
        <authorList>
            <person name="Chanderbali A."/>
        </authorList>
    </citation>
    <scope>NUCLEOTIDE SEQUENCE [LARGE SCALE GENOMIC DNA]</scope>
    <source>
        <strain evidence="3">LSX21</strain>
        <tissue evidence="3">Leaf</tissue>
    </source>
</reference>
<feature type="domain" description="USP" evidence="2">
    <location>
        <begin position="134"/>
        <end position="252"/>
    </location>
</feature>
<dbReference type="SUPFAM" id="SSF54001">
    <property type="entry name" value="Cysteine proteinases"/>
    <property type="match status" value="1"/>
</dbReference>
<evidence type="ECO:0000259" key="2">
    <source>
        <dbReference type="PROSITE" id="PS50235"/>
    </source>
</evidence>
<dbReference type="PANTHER" id="PTHR21646:SF46">
    <property type="entry name" value="UBIQUITIN CARBOXYL-TERMINAL HYDROLASE"/>
    <property type="match status" value="1"/>
</dbReference>
<gene>
    <name evidence="3" type="ORF">RJ641_001489</name>
</gene>
<name>A0AAN8ZS25_9MAGN</name>
<dbReference type="Proteomes" id="UP001370490">
    <property type="component" value="Unassembled WGS sequence"/>
</dbReference>
<dbReference type="InterPro" id="IPR050185">
    <property type="entry name" value="Ub_carboxyl-term_hydrolase"/>
</dbReference>
<accession>A0AAN8ZS25</accession>
<dbReference type="EMBL" id="JBAMMX010000001">
    <property type="protein sequence ID" value="KAK6948016.1"/>
    <property type="molecule type" value="Genomic_DNA"/>
</dbReference>
<dbReference type="Gene3D" id="3.90.70.10">
    <property type="entry name" value="Cysteine proteinases"/>
    <property type="match status" value="1"/>
</dbReference>
<evidence type="ECO:0000313" key="4">
    <source>
        <dbReference type="Proteomes" id="UP001370490"/>
    </source>
</evidence>
<comment type="similarity">
    <text evidence="1">Belongs to the peptidase C19 family.</text>
</comment>
<sequence>MDQDVRLEMDEQMFGSLVWRANCGKSIRRLLCLRLGLYRWLLGRLKPSKILLEVQVDGFWPPDLVQIQQEMSWLCCLYNLQATIAGYPSFSNGYSTSYNSSVYHGSSVSSAFTDLVDRCGSFGGVSKGDKGGLAGLQNLGNTCFMNSAIQCLVHTPPQVEYFLRDFTDEINKQNPLRMRGELALAFGELLSSGRTPIAPRQFKGKLARFAPQFSGYNQHDSKKGSKAERSIKTGDLVAPGAPYLKYGLSFSV</sequence>
<dbReference type="AlphaFoldDB" id="A0AAN8ZS25"/>
<proteinExistence type="inferred from homology"/>